<comment type="caution">
    <text evidence="2">The sequence shown here is derived from an EMBL/GenBank/DDBJ whole genome shotgun (WGS) entry which is preliminary data.</text>
</comment>
<dbReference type="InterPro" id="IPR015943">
    <property type="entry name" value="WD40/YVTN_repeat-like_dom_sf"/>
</dbReference>
<organism evidence="2 3">
    <name type="scientific">Actinoplanes italicus</name>
    <dbReference type="NCBI Taxonomy" id="113567"/>
    <lineage>
        <taxon>Bacteria</taxon>
        <taxon>Bacillati</taxon>
        <taxon>Actinomycetota</taxon>
        <taxon>Actinomycetes</taxon>
        <taxon>Micromonosporales</taxon>
        <taxon>Micromonosporaceae</taxon>
        <taxon>Actinoplanes</taxon>
    </lineage>
</organism>
<reference evidence="2 3" key="1">
    <citation type="submission" date="2018-03" db="EMBL/GenBank/DDBJ databases">
        <title>Genomic Encyclopedia of Archaeal and Bacterial Type Strains, Phase II (KMG-II): from individual species to whole genera.</title>
        <authorList>
            <person name="Goeker M."/>
        </authorList>
    </citation>
    <scope>NUCLEOTIDE SEQUENCE [LARGE SCALE GENOMIC DNA]</scope>
    <source>
        <strain evidence="2 3">DSM 43146</strain>
    </source>
</reference>
<evidence type="ECO:0000313" key="3">
    <source>
        <dbReference type="Proteomes" id="UP000239415"/>
    </source>
</evidence>
<dbReference type="EMBL" id="PVMZ01000001">
    <property type="protein sequence ID" value="PRX26018.1"/>
    <property type="molecule type" value="Genomic_DNA"/>
</dbReference>
<keyword evidence="3" id="KW-1185">Reference proteome</keyword>
<accession>A0A2T0KQJ7</accession>
<feature type="signal peptide" evidence="1">
    <location>
        <begin position="1"/>
        <end position="26"/>
    </location>
</feature>
<dbReference type="InterPro" id="IPR011044">
    <property type="entry name" value="Quino_amine_DH_bsu"/>
</dbReference>
<evidence type="ECO:0000256" key="1">
    <source>
        <dbReference type="SAM" id="SignalP"/>
    </source>
</evidence>
<dbReference type="AlphaFoldDB" id="A0A2T0KQJ7"/>
<dbReference type="SUPFAM" id="SSF50969">
    <property type="entry name" value="YVTN repeat-like/Quinoprotein amine dehydrogenase"/>
    <property type="match status" value="1"/>
</dbReference>
<evidence type="ECO:0000313" key="2">
    <source>
        <dbReference type="EMBL" id="PRX26018.1"/>
    </source>
</evidence>
<protein>
    <submittedName>
        <fullName evidence="2">Uncharacterized protein</fullName>
    </submittedName>
</protein>
<sequence length="665" mass="71666">MRKTIAAVSAAAVLGSVVLAASPASADSTRILPIKAADNLIADGTRERLFLSDRTTGVVALGYDGDVADTYALPGVSDLILTRDAARLYAAVPDQFKIVALDAETLDLVAEYPVGEKIKPYYLTTGGGKIWFSYSERPADPWGSGKENIGSLDLAGDAPVVALKQGDDKWDDPWYDKAPRLASAATDTTRIVAAGVQQDAVFEISDGTLKQVAVTGGNSSSSEKQDVALSPDGEFMATTVWGENQVRIRRTSDLDMTRVLPIEGGTTAVDIAADGTVAAGTGGTYDPDIFVFPNGSSTTVREIELGDTDDWISGGDSIAENSLAWESGGGRLFAISVNTKGVYSLRVFDEPRKSQPTLTLTGPQSSARAKALTVSGNLKSSLTLPAGTPVTVTRTDAESPAGVTLAGRTTDASGNFSFTDTPQSGGRVTYRVAYAGDETRSAVSATHAVDVARSTPSLGLNNNGRVYNYGATAYFSAYLGVTYKNRVVEVYADPWGGDQGRRLLKKATVDGKGYLYTSVKVYRNTAVQAVFTGDSRMSPRTVTATVYTKVPASLKLTKHYKTAKIGKTTYRHYKKKTYPVFTVTLPKYPNRAAYVRVDIYYQGKWRSWGDGYVGQDRYGRSVIRMDTRGWAGYKFRVRAAYRYGTSGDNVNYTTYTPYQYLYISR</sequence>
<keyword evidence="1" id="KW-0732">Signal</keyword>
<dbReference type="Proteomes" id="UP000239415">
    <property type="component" value="Unassembled WGS sequence"/>
</dbReference>
<name>A0A2T0KQJ7_9ACTN</name>
<gene>
    <name evidence="2" type="ORF">CLV67_101746</name>
</gene>
<dbReference type="Gene3D" id="2.130.10.10">
    <property type="entry name" value="YVTN repeat-like/Quinoprotein amine dehydrogenase"/>
    <property type="match status" value="1"/>
</dbReference>
<dbReference type="OrthoDB" id="4332189at2"/>
<proteinExistence type="predicted"/>
<feature type="chain" id="PRO_5015760674" evidence="1">
    <location>
        <begin position="27"/>
        <end position="665"/>
    </location>
</feature>
<dbReference type="RefSeq" id="WP_106315655.1">
    <property type="nucleotide sequence ID" value="NZ_BOMO01000121.1"/>
</dbReference>